<keyword evidence="2" id="KW-1185">Reference proteome</keyword>
<dbReference type="OrthoDB" id="3921912at2759"/>
<dbReference type="Proteomes" id="UP000316270">
    <property type="component" value="Chromosome 17"/>
</dbReference>
<proteinExistence type="predicted"/>
<protein>
    <submittedName>
        <fullName evidence="1">Uncharacterized protein</fullName>
    </submittedName>
</protein>
<name>A0A517LNB7_9PEZI</name>
<dbReference type="EMBL" id="CP042201">
    <property type="protein sequence ID" value="QDS77111.1"/>
    <property type="molecule type" value="Genomic_DNA"/>
</dbReference>
<sequence>MPRSALAPFNRRPMRSAVFPSHVEQPSTWLILDHSLENELHAKRPILHQRASSNLDPAVPIFVPNPQAPIYVSPAVPKTNLTPQTRDQETQYPYQQNHLSDHEPRTSFIPPPISIAQQEIHGHRVTHHRLEPSHRSVAPRTFPQYLPDPTVLAQIDALNQVCGPNVTAAFLESTKPTRDASDVKEPEMQKNIKYSSRAARWREKKALEGNQRAQAAGSTVVSFFEDSKLIGHRREVYREVVLSSIDENEWNYEDHLPPKTQTAAGLCREDGSWANISEICDDGHDRATFELQHRVNLNRQTFRKAPIKPVARLLHEEILEQWFRTGRSLVRMSQSMSGYAKRAAEMTAMSEEDLELLMRDKQVGIRLKDMALIYQGVTYKLQKEYFGNDVWG</sequence>
<dbReference type="AlphaFoldDB" id="A0A517LNB7"/>
<organism evidence="1 2">
    <name type="scientific">Venturia effusa</name>
    <dbReference type="NCBI Taxonomy" id="50376"/>
    <lineage>
        <taxon>Eukaryota</taxon>
        <taxon>Fungi</taxon>
        <taxon>Dikarya</taxon>
        <taxon>Ascomycota</taxon>
        <taxon>Pezizomycotina</taxon>
        <taxon>Dothideomycetes</taxon>
        <taxon>Pleosporomycetidae</taxon>
        <taxon>Venturiales</taxon>
        <taxon>Venturiaceae</taxon>
        <taxon>Venturia</taxon>
    </lineage>
</organism>
<evidence type="ECO:0000313" key="1">
    <source>
        <dbReference type="EMBL" id="QDS77111.1"/>
    </source>
</evidence>
<evidence type="ECO:0000313" key="2">
    <source>
        <dbReference type="Proteomes" id="UP000316270"/>
    </source>
</evidence>
<reference evidence="1 2" key="1">
    <citation type="submission" date="2019-07" db="EMBL/GenBank/DDBJ databases">
        <title>Finished genome of Venturia effusa.</title>
        <authorList>
            <person name="Young C.A."/>
            <person name="Cox M.P."/>
            <person name="Ganley A.R.D."/>
            <person name="David W.J."/>
        </authorList>
    </citation>
    <scope>NUCLEOTIDE SEQUENCE [LARGE SCALE GENOMIC DNA]</scope>
    <source>
        <strain evidence="2">albino</strain>
    </source>
</reference>
<accession>A0A517LNB7</accession>
<gene>
    <name evidence="1" type="ORF">FKW77_000893</name>
</gene>